<evidence type="ECO:0000313" key="3">
    <source>
        <dbReference type="EMBL" id="KAG7396791.1"/>
    </source>
</evidence>
<dbReference type="PANTHER" id="PTHR42901">
    <property type="entry name" value="ALCOHOL DEHYDROGENASE"/>
    <property type="match status" value="1"/>
</dbReference>
<protein>
    <recommendedName>
        <fullName evidence="5">Serine 3-dehydrogenase</fullName>
    </recommendedName>
</protein>
<gene>
    <name evidence="3" type="ORF">PHYBOEH_001709</name>
</gene>
<dbReference type="AlphaFoldDB" id="A0A8T1WUE4"/>
<dbReference type="PANTHER" id="PTHR42901:SF1">
    <property type="entry name" value="ALCOHOL DEHYDROGENASE"/>
    <property type="match status" value="1"/>
</dbReference>
<evidence type="ECO:0000313" key="4">
    <source>
        <dbReference type="Proteomes" id="UP000693981"/>
    </source>
</evidence>
<dbReference type="GO" id="GO:0016491">
    <property type="term" value="F:oxidoreductase activity"/>
    <property type="evidence" value="ECO:0007669"/>
    <property type="project" value="UniProtKB-KW"/>
</dbReference>
<dbReference type="Pfam" id="PF00106">
    <property type="entry name" value="adh_short"/>
    <property type="match status" value="1"/>
</dbReference>
<proteinExistence type="inferred from homology"/>
<dbReference type="EMBL" id="JAGDFL010000139">
    <property type="protein sequence ID" value="KAG7396791.1"/>
    <property type="molecule type" value="Genomic_DNA"/>
</dbReference>
<dbReference type="OrthoDB" id="1933717at2759"/>
<dbReference type="InterPro" id="IPR002347">
    <property type="entry name" value="SDR_fam"/>
</dbReference>
<reference evidence="3" key="1">
    <citation type="submission" date="2021-02" db="EMBL/GenBank/DDBJ databases">
        <authorList>
            <person name="Palmer J.M."/>
        </authorList>
    </citation>
    <scope>NUCLEOTIDE SEQUENCE</scope>
    <source>
        <strain evidence="3">SCRP23</strain>
    </source>
</reference>
<comment type="similarity">
    <text evidence="1">Belongs to the short-chain dehydrogenases/reductases (SDR) family.</text>
</comment>
<comment type="caution">
    <text evidence="3">The sequence shown here is derived from an EMBL/GenBank/DDBJ whole genome shotgun (WGS) entry which is preliminary data.</text>
</comment>
<dbReference type="Proteomes" id="UP000693981">
    <property type="component" value="Unassembled WGS sequence"/>
</dbReference>
<keyword evidence="2" id="KW-0560">Oxidoreductase</keyword>
<name>A0A8T1WUE4_9STRA</name>
<evidence type="ECO:0000256" key="1">
    <source>
        <dbReference type="ARBA" id="ARBA00006484"/>
    </source>
</evidence>
<dbReference type="FunFam" id="3.40.50.720:FF:000710">
    <property type="entry name" value="Serine 3-dehydrogenase"/>
    <property type="match status" value="1"/>
</dbReference>
<sequence>MGIGAAAARRFAKEGSHLVLLARSKDKLEKLSDELQAASNCGRVLNFAVDVRDSAALGEAMGNAVKELGGPIDVLVNNAGLALDAPAIFPDQSIKTITTMIETNINGVLFAAHAALNEGGMLNAKSGVILNVTSVTGLEAPPFPGEAVYHAAKAAQEAFSNSLRNELCGTNIKVLVVRPGVVATNFHEQRVGYDPGMYSQFINGYEPLVSEDVADAMAWVLDKPERISIKALDVVPTPQRSLSVFDREWSARNVNNQ</sequence>
<evidence type="ECO:0000256" key="2">
    <source>
        <dbReference type="ARBA" id="ARBA00023002"/>
    </source>
</evidence>
<evidence type="ECO:0008006" key="5">
    <source>
        <dbReference type="Google" id="ProtNLM"/>
    </source>
</evidence>
<accession>A0A8T1WUE4</accession>
<keyword evidence="4" id="KW-1185">Reference proteome</keyword>
<organism evidence="3 4">
    <name type="scientific">Phytophthora boehmeriae</name>
    <dbReference type="NCBI Taxonomy" id="109152"/>
    <lineage>
        <taxon>Eukaryota</taxon>
        <taxon>Sar</taxon>
        <taxon>Stramenopiles</taxon>
        <taxon>Oomycota</taxon>
        <taxon>Peronosporomycetes</taxon>
        <taxon>Peronosporales</taxon>
        <taxon>Peronosporaceae</taxon>
        <taxon>Phytophthora</taxon>
    </lineage>
</organism>